<gene>
    <name evidence="3" type="ORF">EBM89_11285</name>
</gene>
<keyword evidence="1" id="KW-0812">Transmembrane</keyword>
<dbReference type="Proteomes" id="UP000269289">
    <property type="component" value="Unassembled WGS sequence"/>
</dbReference>
<feature type="transmembrane region" description="Helical" evidence="1">
    <location>
        <begin position="54"/>
        <end position="72"/>
    </location>
</feature>
<dbReference type="Pfam" id="PF09922">
    <property type="entry name" value="LiaF-like_C"/>
    <property type="match status" value="1"/>
</dbReference>
<comment type="caution">
    <text evidence="3">The sequence shown here is derived from an EMBL/GenBank/DDBJ whole genome shotgun (WGS) entry which is preliminary data.</text>
</comment>
<evidence type="ECO:0000313" key="3">
    <source>
        <dbReference type="EMBL" id="RMI09235.1"/>
    </source>
</evidence>
<keyword evidence="4" id="KW-1185">Reference proteome</keyword>
<reference evidence="3 4" key="1">
    <citation type="submission" date="2018-10" db="EMBL/GenBank/DDBJ databases">
        <title>Isolation, diversity and antifungal activity of actinobacteria from wheat.</title>
        <authorList>
            <person name="Han C."/>
        </authorList>
    </citation>
    <scope>NUCLEOTIDE SEQUENCE [LARGE SCALE GENOMIC DNA]</scope>
    <source>
        <strain evidence="3 4">NEAU-YY56</strain>
    </source>
</reference>
<sequence>MVVAVVLLGLAGLLLAERAGVYDGPIASVVLGGGVLLIGLAIIVSGLRGRTAGGLTALAIIGMLMAGPTVAFSDTARWYGWDWDEARSSAFRDVDTVVQTRAEAEDGISSGVGDVTLDLTEVPLSGETLRVPVSGGIGDIRVIVPEDTAVVAEITSGVGSVRWDVDGREQTTDGFGNNPTFRSDAVVDGQDPALELLVQVGVGSITIEED</sequence>
<evidence type="ECO:0000256" key="1">
    <source>
        <dbReference type="SAM" id="Phobius"/>
    </source>
</evidence>
<keyword evidence="1" id="KW-1133">Transmembrane helix</keyword>
<accession>A0A3M2JE62</accession>
<dbReference type="EMBL" id="RFFI01000056">
    <property type="protein sequence ID" value="RMI09235.1"/>
    <property type="molecule type" value="Genomic_DNA"/>
</dbReference>
<protein>
    <recommendedName>
        <fullName evidence="2">Cell wall-active antibiotics response LiaF-like C-terminal domain-containing protein</fullName>
    </recommendedName>
</protein>
<dbReference type="InterPro" id="IPR024425">
    <property type="entry name" value="LiaF-like_C"/>
</dbReference>
<feature type="domain" description="Cell wall-active antibiotics response LiaF-like C-terminal" evidence="2">
    <location>
        <begin position="108"/>
        <end position="207"/>
    </location>
</feature>
<dbReference type="AlphaFoldDB" id="A0A3M2JE62"/>
<dbReference type="OrthoDB" id="7359894at2"/>
<name>A0A3M2JE62_9CELL</name>
<evidence type="ECO:0000259" key="2">
    <source>
        <dbReference type="Pfam" id="PF09922"/>
    </source>
</evidence>
<feature type="transmembrane region" description="Helical" evidence="1">
    <location>
        <begin position="26"/>
        <end position="47"/>
    </location>
</feature>
<proteinExistence type="predicted"/>
<organism evidence="3 4">
    <name type="scientific">Cellulomonas triticagri</name>
    <dbReference type="NCBI Taxonomy" id="2483352"/>
    <lineage>
        <taxon>Bacteria</taxon>
        <taxon>Bacillati</taxon>
        <taxon>Actinomycetota</taxon>
        <taxon>Actinomycetes</taxon>
        <taxon>Micrococcales</taxon>
        <taxon>Cellulomonadaceae</taxon>
        <taxon>Cellulomonas</taxon>
    </lineage>
</organism>
<evidence type="ECO:0000313" key="4">
    <source>
        <dbReference type="Proteomes" id="UP000269289"/>
    </source>
</evidence>
<keyword evidence="1" id="KW-0472">Membrane</keyword>